<feature type="transmembrane region" description="Helical" evidence="6">
    <location>
        <begin position="94"/>
        <end position="112"/>
    </location>
</feature>
<feature type="transmembrane region" description="Helical" evidence="6">
    <location>
        <begin position="241"/>
        <end position="259"/>
    </location>
</feature>
<dbReference type="RefSeq" id="WP_011367472.1">
    <property type="nucleotide sequence ID" value="NC_007519.1"/>
</dbReference>
<name>Q311T9_OLEA2</name>
<dbReference type="GO" id="GO:0022857">
    <property type="term" value="F:transmembrane transporter activity"/>
    <property type="evidence" value="ECO:0007669"/>
    <property type="project" value="InterPro"/>
</dbReference>
<dbReference type="eggNOG" id="COG4603">
    <property type="taxonomic scope" value="Bacteria"/>
</dbReference>
<reference evidence="7 8" key="1">
    <citation type="journal article" date="2011" name="J. Bacteriol.">
        <title>Complete genome sequence and updated annotation of Desulfovibrio alaskensis G20.</title>
        <authorList>
            <person name="Hauser L.J."/>
            <person name="Land M.L."/>
            <person name="Brown S.D."/>
            <person name="Larimer F."/>
            <person name="Keller K.L."/>
            <person name="Rapp-Giles B.J."/>
            <person name="Price M.N."/>
            <person name="Lin M."/>
            <person name="Bruce D.C."/>
            <person name="Detter J.C."/>
            <person name="Tapia R."/>
            <person name="Han C.S."/>
            <person name="Goodwin L.A."/>
            <person name="Cheng J.F."/>
            <person name="Pitluck S."/>
            <person name="Copeland A."/>
            <person name="Lucas S."/>
            <person name="Nolan M."/>
            <person name="Lapidus A.L."/>
            <person name="Palumbo A.V."/>
            <person name="Wall J.D."/>
        </authorList>
    </citation>
    <scope>NUCLEOTIDE SEQUENCE [LARGE SCALE GENOMIC DNA]</scope>
    <source>
        <strain evidence="8">ATCC BAA 1058 / DSM 17464 / G20</strain>
    </source>
</reference>
<evidence type="ECO:0000256" key="3">
    <source>
        <dbReference type="ARBA" id="ARBA00022692"/>
    </source>
</evidence>
<dbReference type="InterPro" id="IPR001851">
    <property type="entry name" value="ABC_transp_permease"/>
</dbReference>
<evidence type="ECO:0000256" key="2">
    <source>
        <dbReference type="ARBA" id="ARBA00022475"/>
    </source>
</evidence>
<feature type="transmembrane region" description="Helical" evidence="6">
    <location>
        <begin position="64"/>
        <end position="82"/>
    </location>
</feature>
<evidence type="ECO:0000313" key="7">
    <source>
        <dbReference type="EMBL" id="ABB38307.1"/>
    </source>
</evidence>
<evidence type="ECO:0000256" key="5">
    <source>
        <dbReference type="ARBA" id="ARBA00023136"/>
    </source>
</evidence>
<keyword evidence="3 6" id="KW-0812">Transmembrane</keyword>
<accession>Q311T9</accession>
<dbReference type="KEGG" id="dde:Dde_1508"/>
<feature type="transmembrane region" description="Helical" evidence="6">
    <location>
        <begin position="297"/>
        <end position="316"/>
    </location>
</feature>
<sequence length="355" mass="38708">MMGYRVVKRQEPLNWGSFFIFLVALVLSLSLSGAMLAVQGKPFLKGLYLLWDGGFGQLYALEDTLLKTIPIFLCALGVAVCFRMQIWNIGAEGQFALGAVGATWAVLTFPAAPAWVLIPLMLVCGAVAGGLWALVPALLRLRLGMNEIITTLMFNYIGILLLQYMVYGPWKDPASFGFPMTPMFPVAAVFAPVVGRIHWGIVLCAVVAVALWFFLYRTRLGFELLAGGENPRAARYARMPYNFLVVFVLVLCGALAGWAGVLETSTTLGRLQSNVMAGYGFTAIVVAWLARLRIPTIAVFSFLLAGLRVGVENLQLELQVPAAFGGIIEGLILLTVLAGQFFVWFTLQPRSKGED</sequence>
<keyword evidence="2" id="KW-1003">Cell membrane</keyword>
<dbReference type="HOGENOM" id="CLU_040769_0_0_7"/>
<feature type="transmembrane region" description="Helical" evidence="6">
    <location>
        <begin position="187"/>
        <end position="215"/>
    </location>
</feature>
<dbReference type="AlphaFoldDB" id="Q311T9"/>
<evidence type="ECO:0000256" key="4">
    <source>
        <dbReference type="ARBA" id="ARBA00022989"/>
    </source>
</evidence>
<comment type="subcellular location">
    <subcellularLocation>
        <location evidence="1">Cell membrane</location>
        <topology evidence="1">Multi-pass membrane protein</topology>
    </subcellularLocation>
</comment>
<keyword evidence="4 6" id="KW-1133">Transmembrane helix</keyword>
<dbReference type="GO" id="GO:0005886">
    <property type="term" value="C:plasma membrane"/>
    <property type="evidence" value="ECO:0007669"/>
    <property type="project" value="UniProtKB-SubCell"/>
</dbReference>
<evidence type="ECO:0000313" key="8">
    <source>
        <dbReference type="Proteomes" id="UP000002710"/>
    </source>
</evidence>
<feature type="transmembrane region" description="Helical" evidence="6">
    <location>
        <begin position="118"/>
        <end position="141"/>
    </location>
</feature>
<evidence type="ECO:0000256" key="6">
    <source>
        <dbReference type="SAM" id="Phobius"/>
    </source>
</evidence>
<dbReference type="PANTHER" id="PTHR47089:SF1">
    <property type="entry name" value="GUANOSINE ABC TRANSPORTER PERMEASE PROTEIN NUPP"/>
    <property type="match status" value="1"/>
</dbReference>
<evidence type="ECO:0000256" key="1">
    <source>
        <dbReference type="ARBA" id="ARBA00004651"/>
    </source>
</evidence>
<organism evidence="7 8">
    <name type="scientific">Oleidesulfovibrio alaskensis (strain ATCC BAA-1058 / DSM 17464 / G20)</name>
    <name type="common">Desulfovibrio alaskensis</name>
    <dbReference type="NCBI Taxonomy" id="207559"/>
    <lineage>
        <taxon>Bacteria</taxon>
        <taxon>Pseudomonadati</taxon>
        <taxon>Thermodesulfobacteriota</taxon>
        <taxon>Desulfovibrionia</taxon>
        <taxon>Desulfovibrionales</taxon>
        <taxon>Desulfovibrionaceae</taxon>
        <taxon>Oleidesulfovibrio</taxon>
    </lineage>
</organism>
<dbReference type="Pfam" id="PF02653">
    <property type="entry name" value="BPD_transp_2"/>
    <property type="match status" value="1"/>
</dbReference>
<keyword evidence="5 6" id="KW-0472">Membrane</keyword>
<dbReference type="Proteomes" id="UP000002710">
    <property type="component" value="Chromosome"/>
</dbReference>
<dbReference type="CDD" id="cd06580">
    <property type="entry name" value="TM_PBP1_transp_TpRbsC_like"/>
    <property type="match status" value="1"/>
</dbReference>
<dbReference type="EMBL" id="CP000112">
    <property type="protein sequence ID" value="ABB38307.1"/>
    <property type="molecule type" value="Genomic_DNA"/>
</dbReference>
<proteinExistence type="predicted"/>
<feature type="transmembrane region" description="Helical" evidence="6">
    <location>
        <begin position="148"/>
        <end position="167"/>
    </location>
</feature>
<protein>
    <submittedName>
        <fullName evidence="7">ABC-type transporter, integral membrane subunit</fullName>
    </submittedName>
</protein>
<keyword evidence="8" id="KW-1185">Reference proteome</keyword>
<dbReference type="STRING" id="207559.Dde_1508"/>
<dbReference type="PANTHER" id="PTHR47089">
    <property type="entry name" value="ABC TRANSPORTER, PERMEASE PROTEIN"/>
    <property type="match status" value="1"/>
</dbReference>
<gene>
    <name evidence="7" type="ordered locus">Dde_1508</name>
</gene>
<feature type="transmembrane region" description="Helical" evidence="6">
    <location>
        <begin position="322"/>
        <end position="347"/>
    </location>
</feature>